<comment type="caution">
    <text evidence="8">The sequence shown here is derived from an EMBL/GenBank/DDBJ whole genome shotgun (WGS) entry which is preliminary data.</text>
</comment>
<keyword evidence="3" id="KW-1015">Disulfide bond</keyword>
<dbReference type="PANTHER" id="PTHR19331:SF458">
    <property type="entry name" value="SCAVENGER RECEPTOR CYSTEINE-RICH DOMAIN-CONTAINING PROTEIN SCART1"/>
    <property type="match status" value="1"/>
</dbReference>
<dbReference type="GO" id="GO:0016020">
    <property type="term" value="C:membrane"/>
    <property type="evidence" value="ECO:0007669"/>
    <property type="project" value="InterPro"/>
</dbReference>
<evidence type="ECO:0000259" key="7">
    <source>
        <dbReference type="PROSITE" id="PS50287"/>
    </source>
</evidence>
<dbReference type="PRINTS" id="PR00258">
    <property type="entry name" value="SPERACTRCPTR"/>
</dbReference>
<evidence type="ECO:0000313" key="8">
    <source>
        <dbReference type="EMBL" id="KAB0401522.1"/>
    </source>
</evidence>
<dbReference type="OrthoDB" id="536948at2759"/>
<dbReference type="InterPro" id="IPR036772">
    <property type="entry name" value="SRCR-like_dom_sf"/>
</dbReference>
<dbReference type="PANTHER" id="PTHR19331">
    <property type="entry name" value="SCAVENGER RECEPTOR DOMAIN-CONTAINING"/>
    <property type="match status" value="1"/>
</dbReference>
<feature type="non-terminal residue" evidence="8">
    <location>
        <position position="1"/>
    </location>
</feature>
<reference evidence="8 9" key="1">
    <citation type="journal article" date="2019" name="PLoS ONE">
        <title>Genomic analyses reveal an absence of contemporary introgressive admixture between fin whales and blue whales, despite known hybrids.</title>
        <authorList>
            <person name="Westbury M.V."/>
            <person name="Petersen B."/>
            <person name="Lorenzen E.D."/>
        </authorList>
    </citation>
    <scope>NUCLEOTIDE SEQUENCE [LARGE SCALE GENOMIC DNA]</scope>
    <source>
        <strain evidence="8">FinWhale-01</strain>
    </source>
</reference>
<sequence>GTFREVRLVKGRSPCAGLPEIRNVNGVGRLCGLHQEEAAVFCRELGDGTPKAAPQSLAPSETYELEAEAEVGGELARARALRDPHTGVKGRNRHVLGLQFQLVNGSSACEGRVELQVQGAWAPLCAAHWDLADATVLCHQLNCGNAVAIHPGGHFGDGDSTIWPDRFPWPECACFPGSVALRLRGGAGRCAGWLDVFYNGTWGAVCSNALKDTSLSIICTQLGLPQAAELHAVAVPLGPVAPALLRPWALVGSGGPDESSAGAAIDPWGHLGSTSFILRLLRAFTLGGPLFIPVGLSEISTQDSGEALNCSSTDRCPGNPPTTSLSTPHRVLPRGDHSPICRGGGTARRPLAPLAALRAGTLPMTFSLVLGRLLVVISLVLGAQWFRGRGACGGSGTLGNLPSEGVYEDVGAVPMGEEDEGPRVSRALVLGEEYDDTGEPEEGDADEGAPLNATGVHLCALASPALFLLYCSYAQGSAPASAYI</sequence>
<evidence type="ECO:0000256" key="3">
    <source>
        <dbReference type="ARBA" id="ARBA00023157"/>
    </source>
</evidence>
<evidence type="ECO:0000256" key="5">
    <source>
        <dbReference type="PROSITE-ProRule" id="PRU00196"/>
    </source>
</evidence>
<feature type="region of interest" description="Disordered" evidence="6">
    <location>
        <begin position="310"/>
        <end position="334"/>
    </location>
</feature>
<protein>
    <recommendedName>
        <fullName evidence="7">SRCR domain-containing protein</fullName>
    </recommendedName>
</protein>
<organism evidence="8 9">
    <name type="scientific">Balaenoptera physalus</name>
    <name type="common">Fin whale</name>
    <name type="synonym">Balaena physalus</name>
    <dbReference type="NCBI Taxonomy" id="9770"/>
    <lineage>
        <taxon>Eukaryota</taxon>
        <taxon>Metazoa</taxon>
        <taxon>Chordata</taxon>
        <taxon>Craniata</taxon>
        <taxon>Vertebrata</taxon>
        <taxon>Euteleostomi</taxon>
        <taxon>Mammalia</taxon>
        <taxon>Eutheria</taxon>
        <taxon>Laurasiatheria</taxon>
        <taxon>Artiodactyla</taxon>
        <taxon>Whippomorpha</taxon>
        <taxon>Cetacea</taxon>
        <taxon>Mysticeti</taxon>
        <taxon>Balaenopteridae</taxon>
        <taxon>Balaenoptera</taxon>
    </lineage>
</organism>
<evidence type="ECO:0000256" key="4">
    <source>
        <dbReference type="ARBA" id="ARBA00023180"/>
    </source>
</evidence>
<dbReference type="InterPro" id="IPR001190">
    <property type="entry name" value="SRCR"/>
</dbReference>
<dbReference type="EMBL" id="SGJD01001205">
    <property type="protein sequence ID" value="KAB0401522.1"/>
    <property type="molecule type" value="Genomic_DNA"/>
</dbReference>
<name>A0A6A1PZT7_BALPH</name>
<dbReference type="AlphaFoldDB" id="A0A6A1PZT7"/>
<accession>A0A6A1PZT7</accession>
<proteinExistence type="predicted"/>
<dbReference type="SMART" id="SM00202">
    <property type="entry name" value="SR"/>
    <property type="match status" value="1"/>
</dbReference>
<feature type="domain" description="SRCR" evidence="7">
    <location>
        <begin position="100"/>
        <end position="220"/>
    </location>
</feature>
<keyword evidence="2" id="KW-0677">Repeat</keyword>
<dbReference type="SUPFAM" id="SSF56487">
    <property type="entry name" value="SRCR-like"/>
    <property type="match status" value="3"/>
</dbReference>
<evidence type="ECO:0000256" key="2">
    <source>
        <dbReference type="ARBA" id="ARBA00022737"/>
    </source>
</evidence>
<keyword evidence="4" id="KW-0325">Glycoprotein</keyword>
<gene>
    <name evidence="8" type="ORF">E2I00_002212</name>
</gene>
<evidence type="ECO:0000256" key="6">
    <source>
        <dbReference type="SAM" id="MobiDB-lite"/>
    </source>
</evidence>
<comment type="caution">
    <text evidence="5">Lacks conserved residue(s) required for the propagation of feature annotation.</text>
</comment>
<evidence type="ECO:0000256" key="1">
    <source>
        <dbReference type="ARBA" id="ARBA00022729"/>
    </source>
</evidence>
<evidence type="ECO:0000313" key="9">
    <source>
        <dbReference type="Proteomes" id="UP000437017"/>
    </source>
</evidence>
<keyword evidence="9" id="KW-1185">Reference proteome</keyword>
<dbReference type="Pfam" id="PF00530">
    <property type="entry name" value="SRCR"/>
    <property type="match status" value="2"/>
</dbReference>
<dbReference type="Gene3D" id="3.10.250.10">
    <property type="entry name" value="SRCR-like domain"/>
    <property type="match status" value="3"/>
</dbReference>
<dbReference type="FunFam" id="3.10.250.10:FF:000004">
    <property type="entry name" value="Scavenger receptor cysteine-rich type 1 protein M130"/>
    <property type="match status" value="1"/>
</dbReference>
<keyword evidence="1" id="KW-0732">Signal</keyword>
<feature type="domain" description="SRCR" evidence="7">
    <location>
        <begin position="6"/>
        <end position="48"/>
    </location>
</feature>
<dbReference type="PROSITE" id="PS50287">
    <property type="entry name" value="SRCR_2"/>
    <property type="match status" value="2"/>
</dbReference>
<dbReference type="Proteomes" id="UP000437017">
    <property type="component" value="Unassembled WGS sequence"/>
</dbReference>